<dbReference type="SMART" id="SM00829">
    <property type="entry name" value="PKS_ER"/>
    <property type="match status" value="1"/>
</dbReference>
<gene>
    <name evidence="4" type="ORF">BKA55DRAFT_559992</name>
</gene>
<dbReference type="EMBL" id="JAGMUX010000004">
    <property type="protein sequence ID" value="KAH7260928.1"/>
    <property type="molecule type" value="Genomic_DNA"/>
</dbReference>
<dbReference type="Proteomes" id="UP000720189">
    <property type="component" value="Unassembled WGS sequence"/>
</dbReference>
<dbReference type="GeneID" id="70222005"/>
<dbReference type="AlphaFoldDB" id="A0A9P9HN93"/>
<organism evidence="4 5">
    <name type="scientific">Fusarium redolens</name>
    <dbReference type="NCBI Taxonomy" id="48865"/>
    <lineage>
        <taxon>Eukaryota</taxon>
        <taxon>Fungi</taxon>
        <taxon>Dikarya</taxon>
        <taxon>Ascomycota</taxon>
        <taxon>Pezizomycotina</taxon>
        <taxon>Sordariomycetes</taxon>
        <taxon>Hypocreomycetidae</taxon>
        <taxon>Hypocreales</taxon>
        <taxon>Nectriaceae</taxon>
        <taxon>Fusarium</taxon>
        <taxon>Fusarium redolens species complex</taxon>
    </lineage>
</organism>
<name>A0A9P9HN93_FUSRE</name>
<dbReference type="PANTHER" id="PTHR45348:SF5">
    <property type="entry name" value="OXIDOREDUCTASE, PUTATIVE (AFU_ORTHOLOGUE AFUA_8G01420)-RELATED"/>
    <property type="match status" value="1"/>
</dbReference>
<dbReference type="InterPro" id="IPR020843">
    <property type="entry name" value="ER"/>
</dbReference>
<dbReference type="CDD" id="cd08249">
    <property type="entry name" value="enoyl_reductase_like"/>
    <property type="match status" value="1"/>
</dbReference>
<dbReference type="InterPro" id="IPR047122">
    <property type="entry name" value="Trans-enoyl_RdTase-like"/>
</dbReference>
<dbReference type="InterPro" id="IPR011032">
    <property type="entry name" value="GroES-like_sf"/>
</dbReference>
<evidence type="ECO:0000259" key="3">
    <source>
        <dbReference type="SMART" id="SM00829"/>
    </source>
</evidence>
<comment type="similarity">
    <text evidence="1">Belongs to the zinc-containing alcohol dehydrogenase family.</text>
</comment>
<reference evidence="4" key="1">
    <citation type="journal article" date="2021" name="Nat. Commun.">
        <title>Genetic determinants of endophytism in the Arabidopsis root mycobiome.</title>
        <authorList>
            <person name="Mesny F."/>
            <person name="Miyauchi S."/>
            <person name="Thiergart T."/>
            <person name="Pickel B."/>
            <person name="Atanasova L."/>
            <person name="Karlsson M."/>
            <person name="Huettel B."/>
            <person name="Barry K.W."/>
            <person name="Haridas S."/>
            <person name="Chen C."/>
            <person name="Bauer D."/>
            <person name="Andreopoulos W."/>
            <person name="Pangilinan J."/>
            <person name="LaButti K."/>
            <person name="Riley R."/>
            <person name="Lipzen A."/>
            <person name="Clum A."/>
            <person name="Drula E."/>
            <person name="Henrissat B."/>
            <person name="Kohler A."/>
            <person name="Grigoriev I.V."/>
            <person name="Martin F.M."/>
            <person name="Hacquard S."/>
        </authorList>
    </citation>
    <scope>NUCLEOTIDE SEQUENCE</scope>
    <source>
        <strain evidence="4">MPI-CAGE-AT-0023</strain>
    </source>
</reference>
<evidence type="ECO:0000256" key="2">
    <source>
        <dbReference type="ARBA" id="ARBA00023002"/>
    </source>
</evidence>
<dbReference type="PANTHER" id="PTHR45348">
    <property type="entry name" value="HYPOTHETICAL OXIDOREDUCTASE (EUROFUNG)"/>
    <property type="match status" value="1"/>
</dbReference>
<dbReference type="RefSeq" id="XP_046052805.1">
    <property type="nucleotide sequence ID" value="XM_046192051.1"/>
</dbReference>
<evidence type="ECO:0000313" key="4">
    <source>
        <dbReference type="EMBL" id="KAH7260928.1"/>
    </source>
</evidence>
<dbReference type="SUPFAM" id="SSF51735">
    <property type="entry name" value="NAD(P)-binding Rossmann-fold domains"/>
    <property type="match status" value="1"/>
</dbReference>
<dbReference type="Gene3D" id="3.40.50.720">
    <property type="entry name" value="NAD(P)-binding Rossmann-like Domain"/>
    <property type="match status" value="1"/>
</dbReference>
<dbReference type="InterPro" id="IPR036291">
    <property type="entry name" value="NAD(P)-bd_dom_sf"/>
</dbReference>
<sequence>MLSHLRNRTSINRLQALSSQIRAASTMKEAIVSRGPKVQIIESAIPKAGPGQVVVKIEYAGSNPKDWKRPEYWGSKAAINQGDDHSGIVSEVGEGVSDFRIGDRVAAMHEGKQPNGSYAEYGVSWAYTTIHLPEHTTFREGAAIPFAAFTAASALYAKLNLPTPTHPISDIQKLPLVIWGASSAVGSYAVQLAKKSNIHPLICIAGRAQEHVERMIDRSRGDAVIDYRKGREAAAHEIKASLKGKKLEYAFDAVSEMGSYQTICDVLDHQTGKITLIIPAQSYSDIPKTIEKSVTTVASVHEDLKTLAWAFSRYFSRGLEDGWFKAHPQEVVPGGLGGLEKGLTDLKNGKASAVKYVYKIADTRVEPSH</sequence>
<accession>A0A9P9HN93</accession>
<proteinExistence type="inferred from homology"/>
<comment type="caution">
    <text evidence="4">The sequence shown here is derived from an EMBL/GenBank/DDBJ whole genome shotgun (WGS) entry which is preliminary data.</text>
</comment>
<dbReference type="InterPro" id="IPR013154">
    <property type="entry name" value="ADH-like_N"/>
</dbReference>
<dbReference type="Gene3D" id="3.90.180.10">
    <property type="entry name" value="Medium-chain alcohol dehydrogenases, catalytic domain"/>
    <property type="match status" value="1"/>
</dbReference>
<protein>
    <submittedName>
        <fullName evidence="4">Oxidoreductase</fullName>
    </submittedName>
</protein>
<feature type="domain" description="Enoyl reductase (ER)" evidence="3">
    <location>
        <begin position="35"/>
        <end position="295"/>
    </location>
</feature>
<evidence type="ECO:0000313" key="5">
    <source>
        <dbReference type="Proteomes" id="UP000720189"/>
    </source>
</evidence>
<keyword evidence="2" id="KW-0560">Oxidoreductase</keyword>
<dbReference type="OrthoDB" id="3233595at2759"/>
<evidence type="ECO:0000256" key="1">
    <source>
        <dbReference type="ARBA" id="ARBA00008072"/>
    </source>
</evidence>
<keyword evidence="5" id="KW-1185">Reference proteome</keyword>
<dbReference type="SUPFAM" id="SSF50129">
    <property type="entry name" value="GroES-like"/>
    <property type="match status" value="1"/>
</dbReference>
<dbReference type="GO" id="GO:0016651">
    <property type="term" value="F:oxidoreductase activity, acting on NAD(P)H"/>
    <property type="evidence" value="ECO:0007669"/>
    <property type="project" value="InterPro"/>
</dbReference>
<dbReference type="Pfam" id="PF08240">
    <property type="entry name" value="ADH_N"/>
    <property type="match status" value="1"/>
</dbReference>